<keyword evidence="9" id="KW-0732">Signal</keyword>
<keyword evidence="6" id="KW-0472">Membrane</keyword>
<dbReference type="PANTHER" id="PTHR30026:SF20">
    <property type="entry name" value="OUTER MEMBRANE PROTEIN TOLC"/>
    <property type="match status" value="1"/>
</dbReference>
<evidence type="ECO:0000256" key="4">
    <source>
        <dbReference type="ARBA" id="ARBA00022452"/>
    </source>
</evidence>
<evidence type="ECO:0000256" key="7">
    <source>
        <dbReference type="ARBA" id="ARBA00023237"/>
    </source>
</evidence>
<dbReference type="Gene3D" id="1.20.1600.10">
    <property type="entry name" value="Outer membrane efflux proteins (OEP)"/>
    <property type="match status" value="1"/>
</dbReference>
<organism evidence="10 11">
    <name type="scientific">Bacteroides sedimenti</name>
    <dbReference type="NCBI Taxonomy" id="2136147"/>
    <lineage>
        <taxon>Bacteria</taxon>
        <taxon>Pseudomonadati</taxon>
        <taxon>Bacteroidota</taxon>
        <taxon>Bacteroidia</taxon>
        <taxon>Bacteroidales</taxon>
        <taxon>Bacteroidaceae</taxon>
        <taxon>Bacteroides</taxon>
    </lineage>
</organism>
<proteinExistence type="inferred from homology"/>
<evidence type="ECO:0000313" key="11">
    <source>
        <dbReference type="Proteomes" id="UP001496674"/>
    </source>
</evidence>
<keyword evidence="7" id="KW-0998">Cell outer membrane</keyword>
<evidence type="ECO:0000256" key="2">
    <source>
        <dbReference type="ARBA" id="ARBA00007613"/>
    </source>
</evidence>
<evidence type="ECO:0000256" key="5">
    <source>
        <dbReference type="ARBA" id="ARBA00022692"/>
    </source>
</evidence>
<feature type="chain" id="PRO_5046177007" evidence="9">
    <location>
        <begin position="19"/>
        <end position="431"/>
    </location>
</feature>
<accession>A0ABN6Z943</accession>
<feature type="coiled-coil region" evidence="8">
    <location>
        <begin position="325"/>
        <end position="379"/>
    </location>
</feature>
<evidence type="ECO:0000313" key="10">
    <source>
        <dbReference type="EMBL" id="BEG99188.1"/>
    </source>
</evidence>
<feature type="signal peptide" evidence="9">
    <location>
        <begin position="1"/>
        <end position="18"/>
    </location>
</feature>
<evidence type="ECO:0000256" key="8">
    <source>
        <dbReference type="SAM" id="Coils"/>
    </source>
</evidence>
<comment type="similarity">
    <text evidence="2">Belongs to the outer membrane factor (OMF) (TC 1.B.17) family.</text>
</comment>
<keyword evidence="3" id="KW-0813">Transport</keyword>
<dbReference type="Pfam" id="PF02321">
    <property type="entry name" value="OEP"/>
    <property type="match status" value="2"/>
</dbReference>
<gene>
    <name evidence="10" type="ORF">BSYN_14530</name>
</gene>
<dbReference type="InterPro" id="IPR003423">
    <property type="entry name" value="OMP_efflux"/>
</dbReference>
<evidence type="ECO:0000256" key="6">
    <source>
        <dbReference type="ARBA" id="ARBA00023136"/>
    </source>
</evidence>
<evidence type="ECO:0000256" key="3">
    <source>
        <dbReference type="ARBA" id="ARBA00022448"/>
    </source>
</evidence>
<dbReference type="Proteomes" id="UP001496674">
    <property type="component" value="Chromosome"/>
</dbReference>
<dbReference type="InterPro" id="IPR051906">
    <property type="entry name" value="TolC-like"/>
</dbReference>
<dbReference type="RefSeq" id="WP_353334386.1">
    <property type="nucleotide sequence ID" value="NZ_AP028055.1"/>
</dbReference>
<sequence length="431" mass="48148">MRTIRLFLLLILCGNINAQTVLTLDSAINIALKNNYDILVARNDADIACINNTPGNAGMLPTVNVNGLGEYSINNIYQKSSSGTTNKYPSQSSTMIGANAELSWTLFDGGKMFVTKNRLNQIQALGELQFRTKVLETIHSVIAAYYDVIREKQQLASINEAISYNKERVTISETGFNAGTMVKTDLLQAKIDLNVQMQNAISQQYIILQAQKALNNLLGQDPSVTFEISDSIPFTYKPNRESLLQRLNSSNADILSLKKQIDVARLVLKENQKAYSPTLNLRGGFYLSQTTNSEGASLKNRSYGPQIGGTLSIPIYNGGETKRKVSVARKEVQSAEYELESVKLQLNIELQNIFTDFENQQKLLQIEKENNQLAKENIEISIQRLRLGQTTSLEVHQAQESYAQSSARLINFKYNLKMSETRIKQLVGSLE</sequence>
<keyword evidence="5" id="KW-0812">Transmembrane</keyword>
<dbReference type="PANTHER" id="PTHR30026">
    <property type="entry name" value="OUTER MEMBRANE PROTEIN TOLC"/>
    <property type="match status" value="1"/>
</dbReference>
<protein>
    <submittedName>
        <fullName evidence="10">Membrane protein</fullName>
    </submittedName>
</protein>
<reference evidence="10 11" key="1">
    <citation type="submission" date="2023-04" db="EMBL/GenBank/DDBJ databases">
        <title>Draft genome sequence of acteroides sedimenti strain YN3PY1.</title>
        <authorList>
            <person name="Yoshida N."/>
        </authorList>
    </citation>
    <scope>NUCLEOTIDE SEQUENCE [LARGE SCALE GENOMIC DNA]</scope>
    <source>
        <strain evidence="10 11">YN3PY1</strain>
    </source>
</reference>
<dbReference type="SUPFAM" id="SSF56954">
    <property type="entry name" value="Outer membrane efflux proteins (OEP)"/>
    <property type="match status" value="1"/>
</dbReference>
<comment type="subcellular location">
    <subcellularLocation>
        <location evidence="1">Cell outer membrane</location>
    </subcellularLocation>
</comment>
<evidence type="ECO:0000256" key="1">
    <source>
        <dbReference type="ARBA" id="ARBA00004442"/>
    </source>
</evidence>
<keyword evidence="8" id="KW-0175">Coiled coil</keyword>
<evidence type="ECO:0000256" key="9">
    <source>
        <dbReference type="SAM" id="SignalP"/>
    </source>
</evidence>
<keyword evidence="11" id="KW-1185">Reference proteome</keyword>
<name>A0ABN6Z943_9BACE</name>
<dbReference type="EMBL" id="AP028055">
    <property type="protein sequence ID" value="BEG99188.1"/>
    <property type="molecule type" value="Genomic_DNA"/>
</dbReference>
<keyword evidence="4" id="KW-1134">Transmembrane beta strand</keyword>